<organism evidence="5 6">
    <name type="scientific">Fimbriimonas ginsengisoli Gsoil 348</name>
    <dbReference type="NCBI Taxonomy" id="661478"/>
    <lineage>
        <taxon>Bacteria</taxon>
        <taxon>Bacillati</taxon>
        <taxon>Armatimonadota</taxon>
        <taxon>Fimbriimonadia</taxon>
        <taxon>Fimbriimonadales</taxon>
        <taxon>Fimbriimonadaceae</taxon>
        <taxon>Fimbriimonas</taxon>
    </lineage>
</organism>
<evidence type="ECO:0000313" key="6">
    <source>
        <dbReference type="Proteomes" id="UP000027982"/>
    </source>
</evidence>
<dbReference type="InterPro" id="IPR042203">
    <property type="entry name" value="Leu/Phe-tRNA_Trfase_C"/>
</dbReference>
<keyword evidence="1 4" id="KW-0963">Cytoplasm</keyword>
<comment type="similarity">
    <text evidence="4">Belongs to the L/F-transferase family.</text>
</comment>
<dbReference type="GO" id="GO:0008914">
    <property type="term" value="F:leucyl-tRNA--protein transferase activity"/>
    <property type="evidence" value="ECO:0007669"/>
    <property type="project" value="UniProtKB-UniRule"/>
</dbReference>
<dbReference type="Proteomes" id="UP000027982">
    <property type="component" value="Chromosome"/>
</dbReference>
<dbReference type="eggNOG" id="COG2360">
    <property type="taxonomic scope" value="Bacteria"/>
</dbReference>
<proteinExistence type="inferred from homology"/>
<dbReference type="EMBL" id="CP007139">
    <property type="protein sequence ID" value="AIE87214.1"/>
    <property type="molecule type" value="Genomic_DNA"/>
</dbReference>
<dbReference type="GO" id="GO:0005737">
    <property type="term" value="C:cytoplasm"/>
    <property type="evidence" value="ECO:0007669"/>
    <property type="project" value="UniProtKB-SubCell"/>
</dbReference>
<dbReference type="EC" id="2.3.2.6" evidence="4"/>
<dbReference type="PANTHER" id="PTHR30098">
    <property type="entry name" value="LEUCYL/PHENYLALANYL-TRNA--PROTEIN TRANSFERASE"/>
    <property type="match status" value="1"/>
</dbReference>
<dbReference type="NCBIfam" id="TIGR00667">
    <property type="entry name" value="aat"/>
    <property type="match status" value="1"/>
</dbReference>
<comment type="catalytic activity">
    <reaction evidence="4">
        <text>N-terminal L-lysyl-[protein] + L-leucyl-tRNA(Leu) = N-terminal L-leucyl-L-lysyl-[protein] + tRNA(Leu) + H(+)</text>
        <dbReference type="Rhea" id="RHEA:12340"/>
        <dbReference type="Rhea" id="RHEA-COMP:9613"/>
        <dbReference type="Rhea" id="RHEA-COMP:9622"/>
        <dbReference type="Rhea" id="RHEA-COMP:12670"/>
        <dbReference type="Rhea" id="RHEA-COMP:12671"/>
        <dbReference type="ChEBI" id="CHEBI:15378"/>
        <dbReference type="ChEBI" id="CHEBI:65249"/>
        <dbReference type="ChEBI" id="CHEBI:78442"/>
        <dbReference type="ChEBI" id="CHEBI:78494"/>
        <dbReference type="ChEBI" id="CHEBI:133043"/>
        <dbReference type="EC" id="2.3.2.6"/>
    </reaction>
</comment>
<name>A0A068NYQ1_FIMGI</name>
<protein>
    <recommendedName>
        <fullName evidence="4">Leucyl/phenylalanyl-tRNA--protein transferase</fullName>
        <ecNumber evidence="4">2.3.2.6</ecNumber>
    </recommendedName>
    <alternativeName>
        <fullName evidence="4">L/F-transferase</fullName>
    </alternativeName>
    <alternativeName>
        <fullName evidence="4">Leucyltransferase</fullName>
    </alternativeName>
    <alternativeName>
        <fullName evidence="4">Phenyalanyltransferase</fullName>
    </alternativeName>
</protein>
<accession>A0A068NYQ1</accession>
<dbReference type="InterPro" id="IPR004616">
    <property type="entry name" value="Leu/Phe-tRNA_Trfase"/>
</dbReference>
<evidence type="ECO:0000256" key="3">
    <source>
        <dbReference type="ARBA" id="ARBA00023315"/>
    </source>
</evidence>
<evidence type="ECO:0000256" key="4">
    <source>
        <dbReference type="HAMAP-Rule" id="MF_00688"/>
    </source>
</evidence>
<dbReference type="AlphaFoldDB" id="A0A068NYQ1"/>
<evidence type="ECO:0000313" key="5">
    <source>
        <dbReference type="EMBL" id="AIE87214.1"/>
    </source>
</evidence>
<keyword evidence="6" id="KW-1185">Reference proteome</keyword>
<dbReference type="RefSeq" id="WP_025228869.1">
    <property type="nucleotide sequence ID" value="NZ_CP007139.1"/>
</dbReference>
<keyword evidence="3 4" id="KW-0012">Acyltransferase</keyword>
<dbReference type="Gene3D" id="3.40.630.70">
    <property type="entry name" value="Leucyl/phenylalanyl-tRNA-protein transferase, C-terminal domain"/>
    <property type="match status" value="1"/>
</dbReference>
<dbReference type="HOGENOM" id="CLU_075045_1_1_0"/>
<comment type="catalytic activity">
    <reaction evidence="4">
        <text>N-terminal L-arginyl-[protein] + L-leucyl-tRNA(Leu) = N-terminal L-leucyl-L-arginyl-[protein] + tRNA(Leu) + H(+)</text>
        <dbReference type="Rhea" id="RHEA:50416"/>
        <dbReference type="Rhea" id="RHEA-COMP:9613"/>
        <dbReference type="Rhea" id="RHEA-COMP:9622"/>
        <dbReference type="Rhea" id="RHEA-COMP:12672"/>
        <dbReference type="Rhea" id="RHEA-COMP:12673"/>
        <dbReference type="ChEBI" id="CHEBI:15378"/>
        <dbReference type="ChEBI" id="CHEBI:64719"/>
        <dbReference type="ChEBI" id="CHEBI:78442"/>
        <dbReference type="ChEBI" id="CHEBI:78494"/>
        <dbReference type="ChEBI" id="CHEBI:133044"/>
        <dbReference type="EC" id="2.3.2.6"/>
    </reaction>
</comment>
<dbReference type="KEGG" id="fgi:OP10G_3846"/>
<evidence type="ECO:0000256" key="1">
    <source>
        <dbReference type="ARBA" id="ARBA00022490"/>
    </source>
</evidence>
<dbReference type="GO" id="GO:0030163">
    <property type="term" value="P:protein catabolic process"/>
    <property type="evidence" value="ECO:0007669"/>
    <property type="project" value="UniProtKB-UniRule"/>
</dbReference>
<comment type="catalytic activity">
    <reaction evidence="4">
        <text>L-phenylalanyl-tRNA(Phe) + an N-terminal L-alpha-aminoacyl-[protein] = an N-terminal L-phenylalanyl-L-alpha-aminoacyl-[protein] + tRNA(Phe)</text>
        <dbReference type="Rhea" id="RHEA:43632"/>
        <dbReference type="Rhea" id="RHEA-COMP:9668"/>
        <dbReference type="Rhea" id="RHEA-COMP:9699"/>
        <dbReference type="Rhea" id="RHEA-COMP:10636"/>
        <dbReference type="Rhea" id="RHEA-COMP:10637"/>
        <dbReference type="ChEBI" id="CHEBI:78442"/>
        <dbReference type="ChEBI" id="CHEBI:78531"/>
        <dbReference type="ChEBI" id="CHEBI:78597"/>
        <dbReference type="ChEBI" id="CHEBI:83561"/>
        <dbReference type="EC" id="2.3.2.6"/>
    </reaction>
</comment>
<dbReference type="PANTHER" id="PTHR30098:SF2">
    <property type="entry name" value="LEUCYL_PHENYLALANYL-TRNA--PROTEIN TRANSFERASE"/>
    <property type="match status" value="1"/>
</dbReference>
<dbReference type="STRING" id="661478.OP10G_3846"/>
<comment type="subcellular location">
    <subcellularLocation>
        <location evidence="4">Cytoplasm</location>
    </subcellularLocation>
</comment>
<reference evidence="5 6" key="1">
    <citation type="journal article" date="2014" name="PLoS ONE">
        <title>The first complete genome sequence of the class fimbriimonadia in the phylum armatimonadetes.</title>
        <authorList>
            <person name="Hu Z.Y."/>
            <person name="Wang Y.Z."/>
            <person name="Im W.T."/>
            <person name="Wang S.Y."/>
            <person name="Zhao G.P."/>
            <person name="Zheng H.J."/>
            <person name="Quan Z.X."/>
        </authorList>
    </citation>
    <scope>NUCLEOTIDE SEQUENCE [LARGE SCALE GENOMIC DNA]</scope>
    <source>
        <strain evidence="5">Gsoil 348</strain>
    </source>
</reference>
<dbReference type="OrthoDB" id="9790282at2"/>
<comment type="function">
    <text evidence="4">Functions in the N-end rule pathway of protein degradation where it conjugates Leu, Phe and, less efficiently, Met from aminoacyl-tRNAs to the N-termini of proteins containing an N-terminal arginine or lysine.</text>
</comment>
<dbReference type="InterPro" id="IPR016181">
    <property type="entry name" value="Acyl_CoA_acyltransferase"/>
</dbReference>
<dbReference type="HAMAP" id="MF_00688">
    <property type="entry name" value="Leu_Phe_trans"/>
    <property type="match status" value="1"/>
</dbReference>
<dbReference type="SUPFAM" id="SSF55729">
    <property type="entry name" value="Acyl-CoA N-acyltransferases (Nat)"/>
    <property type="match status" value="1"/>
</dbReference>
<gene>
    <name evidence="4" type="primary">aat</name>
    <name evidence="5" type="ORF">OP10G_3846</name>
</gene>
<dbReference type="Pfam" id="PF03588">
    <property type="entry name" value="Leu_Phe_trans"/>
    <property type="match status" value="1"/>
</dbReference>
<keyword evidence="2 4" id="KW-0808">Transferase</keyword>
<evidence type="ECO:0000256" key="2">
    <source>
        <dbReference type="ARBA" id="ARBA00022679"/>
    </source>
</evidence>
<sequence length="195" mass="22706">MRGNELTPWLVRYGYERACFPMTMDDGEVEWFQPRDRCLFPIEGVHVSRSLARTIRRGVFEVRFDTDFEAVIRGCFRPDDNWLSEDFVRVYSEIHRQGWGHCAECWQDGRLVGGVYGIALGSCFSAESMFHRETDASKVALWAMVDRCRELGFTIFDAQIMNPHLASLGAFEVPHRRYERLLRDALKQTTPWSIT</sequence>